<proteinExistence type="predicted"/>
<keyword evidence="2" id="KW-1185">Reference proteome</keyword>
<name>A0A4C1V0F9_EUMVA</name>
<reference evidence="1 2" key="1">
    <citation type="journal article" date="2019" name="Commun. Biol.">
        <title>The bagworm genome reveals a unique fibroin gene that provides high tensile strength.</title>
        <authorList>
            <person name="Kono N."/>
            <person name="Nakamura H."/>
            <person name="Ohtoshi R."/>
            <person name="Tomita M."/>
            <person name="Numata K."/>
            <person name="Arakawa K."/>
        </authorList>
    </citation>
    <scope>NUCLEOTIDE SEQUENCE [LARGE SCALE GENOMIC DNA]</scope>
</reference>
<dbReference type="AlphaFoldDB" id="A0A4C1V0F9"/>
<sequence length="137" mass="15319">MNDETVNKGQGLHAVLTGVQLYVNRFDVNRAGEATKEEVGYRNAHLQDETSCSGCRYSSPYSARVWFCVKSVIGERLHHEKSNYEKVRVNLTNSFGDPVMSQSLFGRDNADSACTGSRGFVLRARISCATPIPYHER</sequence>
<organism evidence="1 2">
    <name type="scientific">Eumeta variegata</name>
    <name type="common">Bagworm moth</name>
    <name type="synonym">Eumeta japonica</name>
    <dbReference type="NCBI Taxonomy" id="151549"/>
    <lineage>
        <taxon>Eukaryota</taxon>
        <taxon>Metazoa</taxon>
        <taxon>Ecdysozoa</taxon>
        <taxon>Arthropoda</taxon>
        <taxon>Hexapoda</taxon>
        <taxon>Insecta</taxon>
        <taxon>Pterygota</taxon>
        <taxon>Neoptera</taxon>
        <taxon>Endopterygota</taxon>
        <taxon>Lepidoptera</taxon>
        <taxon>Glossata</taxon>
        <taxon>Ditrysia</taxon>
        <taxon>Tineoidea</taxon>
        <taxon>Psychidae</taxon>
        <taxon>Oiketicinae</taxon>
        <taxon>Eumeta</taxon>
    </lineage>
</organism>
<dbReference type="Proteomes" id="UP000299102">
    <property type="component" value="Unassembled WGS sequence"/>
</dbReference>
<evidence type="ECO:0000313" key="1">
    <source>
        <dbReference type="EMBL" id="GBP31969.1"/>
    </source>
</evidence>
<accession>A0A4C1V0F9</accession>
<gene>
    <name evidence="1" type="ORF">EVAR_18508_1</name>
</gene>
<comment type="caution">
    <text evidence="1">The sequence shown here is derived from an EMBL/GenBank/DDBJ whole genome shotgun (WGS) entry which is preliminary data.</text>
</comment>
<protein>
    <submittedName>
        <fullName evidence="1">Uncharacterized protein</fullName>
    </submittedName>
</protein>
<evidence type="ECO:0000313" key="2">
    <source>
        <dbReference type="Proteomes" id="UP000299102"/>
    </source>
</evidence>
<dbReference type="EMBL" id="BGZK01000253">
    <property type="protein sequence ID" value="GBP31969.1"/>
    <property type="molecule type" value="Genomic_DNA"/>
</dbReference>